<keyword evidence="2" id="KW-0540">Nuclease</keyword>
<feature type="region of interest" description="Disordered" evidence="10">
    <location>
        <begin position="569"/>
        <end position="634"/>
    </location>
</feature>
<evidence type="ECO:0000256" key="1">
    <source>
        <dbReference type="ARBA" id="ARBA00004123"/>
    </source>
</evidence>
<dbReference type="SMART" id="SM00474">
    <property type="entry name" value="35EXOc"/>
    <property type="match status" value="1"/>
</dbReference>
<name>A0A5C3E2S1_9BASI</name>
<dbReference type="OrthoDB" id="18193at2759"/>
<evidence type="ECO:0000259" key="11">
    <source>
        <dbReference type="SMART" id="SM00474"/>
    </source>
</evidence>
<evidence type="ECO:0000256" key="3">
    <source>
        <dbReference type="ARBA" id="ARBA00022723"/>
    </source>
</evidence>
<feature type="compositionally biased region" description="Low complexity" evidence="10">
    <location>
        <begin position="446"/>
        <end position="457"/>
    </location>
</feature>
<feature type="region of interest" description="Disordered" evidence="10">
    <location>
        <begin position="153"/>
        <end position="176"/>
    </location>
</feature>
<feature type="compositionally biased region" description="Low complexity" evidence="10">
    <location>
        <begin position="89"/>
        <end position="100"/>
    </location>
</feature>
<feature type="compositionally biased region" description="Low complexity" evidence="10">
    <location>
        <begin position="607"/>
        <end position="621"/>
    </location>
</feature>
<dbReference type="GO" id="GO:0008408">
    <property type="term" value="F:3'-5' exonuclease activity"/>
    <property type="evidence" value="ECO:0007669"/>
    <property type="project" value="InterPro"/>
</dbReference>
<protein>
    <recommendedName>
        <fullName evidence="8">3'-5' exonuclease</fullName>
    </recommendedName>
    <alternativeName>
        <fullName evidence="9">Werner Syndrome-like exonuclease</fullName>
    </alternativeName>
</protein>
<feature type="compositionally biased region" description="Acidic residues" evidence="10">
    <location>
        <begin position="622"/>
        <end position="634"/>
    </location>
</feature>
<dbReference type="InterPro" id="IPR002562">
    <property type="entry name" value="3'-5'_exonuclease_dom"/>
</dbReference>
<dbReference type="PANTHER" id="PTHR13620">
    <property type="entry name" value="3-5 EXONUCLEASE"/>
    <property type="match status" value="1"/>
</dbReference>
<feature type="domain" description="3'-5' exonuclease" evidence="11">
    <location>
        <begin position="183"/>
        <end position="360"/>
    </location>
</feature>
<dbReference type="GO" id="GO:0005634">
    <property type="term" value="C:nucleus"/>
    <property type="evidence" value="ECO:0007669"/>
    <property type="project" value="UniProtKB-SubCell"/>
</dbReference>
<evidence type="ECO:0000256" key="6">
    <source>
        <dbReference type="ARBA" id="ARBA00022842"/>
    </source>
</evidence>
<sequence>MNSAACLLRHHCHHRIPTTRHACTDLVQHSITSTLHQARRNYHGKSYAGSELKWDTDVLDEMRSSSRKPRTNRPPKTWASTHQSAKWDSQASTSASASSSKYKPFVPRLTAAQEEKEARLQELERGLEFYTHKSPAGPPFVAGTRFLAPLGKSSSSSVTLDSTPLPNGTKTGNGKQRLKTPMLAYTADYDEANDLLSCLGPGPMGLDLEWNFSRFTGPKRTALLQICSPSLILIIHISAMSHRIPPHLTSILQDPDIIKTGVAIRNDALKLQRDYGIHTRNVVELSNLAKLAQPQLWAEVHHLISLRDLTRMYLGKRLKKDSVRVSDWETYPLDAGQIEYAASDTFVSLEILRAISAYFRSDSSDTGKGLLAQLDRMDEERGVLDLDQALKLSAYDLYEERMQLGAAKKQEQRLRIALRSIQPSATAPSAKDATGPKDASFPKKPTTVTATTTSPSSSDDEAITVTSVLLAHDRAMNRWLYASETITQVALASSIKVSSAAGYLIKALLLAQAKASRPEAEAGLLDDFTAHDRVRLDNELKEAGEQAFVAWKRYRTLAKKLGWTEVGARKMGSVSPSASEAETSLKPCQKSPPQKETASPAPKKKASPPQKKQASPPSVVEVSDDEVDIVDTSR</sequence>
<comment type="subcellular location">
    <subcellularLocation>
        <location evidence="1">Nucleus</location>
    </subcellularLocation>
</comment>
<evidence type="ECO:0000256" key="10">
    <source>
        <dbReference type="SAM" id="MobiDB-lite"/>
    </source>
</evidence>
<dbReference type="PANTHER" id="PTHR13620:SF109">
    <property type="entry name" value="3'-5' EXONUCLEASE"/>
    <property type="match status" value="1"/>
</dbReference>
<keyword evidence="13" id="KW-1185">Reference proteome</keyword>
<keyword evidence="5" id="KW-0269">Exonuclease</keyword>
<organism evidence="12 13">
    <name type="scientific">Ustilago trichophora</name>
    <dbReference type="NCBI Taxonomy" id="86804"/>
    <lineage>
        <taxon>Eukaryota</taxon>
        <taxon>Fungi</taxon>
        <taxon>Dikarya</taxon>
        <taxon>Basidiomycota</taxon>
        <taxon>Ustilaginomycotina</taxon>
        <taxon>Ustilaginomycetes</taxon>
        <taxon>Ustilaginales</taxon>
        <taxon>Ustilaginaceae</taxon>
        <taxon>Ustilago</taxon>
    </lineage>
</organism>
<dbReference type="Gene3D" id="3.30.420.10">
    <property type="entry name" value="Ribonuclease H-like superfamily/Ribonuclease H"/>
    <property type="match status" value="1"/>
</dbReference>
<keyword evidence="4" id="KW-0378">Hydrolase</keyword>
<dbReference type="GO" id="GO:0003676">
    <property type="term" value="F:nucleic acid binding"/>
    <property type="evidence" value="ECO:0007669"/>
    <property type="project" value="InterPro"/>
</dbReference>
<dbReference type="Pfam" id="PF01612">
    <property type="entry name" value="DNA_pol_A_exo1"/>
    <property type="match status" value="1"/>
</dbReference>
<evidence type="ECO:0000256" key="4">
    <source>
        <dbReference type="ARBA" id="ARBA00022801"/>
    </source>
</evidence>
<dbReference type="SUPFAM" id="SSF53098">
    <property type="entry name" value="Ribonuclease H-like"/>
    <property type="match status" value="1"/>
</dbReference>
<evidence type="ECO:0000256" key="7">
    <source>
        <dbReference type="ARBA" id="ARBA00023242"/>
    </source>
</evidence>
<feature type="compositionally biased region" description="Polar residues" evidence="10">
    <location>
        <begin position="158"/>
        <end position="174"/>
    </location>
</feature>
<evidence type="ECO:0000256" key="5">
    <source>
        <dbReference type="ARBA" id="ARBA00022839"/>
    </source>
</evidence>
<feature type="compositionally biased region" description="Polar residues" evidence="10">
    <location>
        <begin position="78"/>
        <end position="87"/>
    </location>
</feature>
<dbReference type="InterPro" id="IPR036397">
    <property type="entry name" value="RNaseH_sf"/>
</dbReference>
<dbReference type="InterPro" id="IPR012337">
    <property type="entry name" value="RNaseH-like_sf"/>
</dbReference>
<dbReference type="GO" id="GO:0006139">
    <property type="term" value="P:nucleobase-containing compound metabolic process"/>
    <property type="evidence" value="ECO:0007669"/>
    <property type="project" value="InterPro"/>
</dbReference>
<evidence type="ECO:0000256" key="9">
    <source>
        <dbReference type="ARBA" id="ARBA00042761"/>
    </source>
</evidence>
<gene>
    <name evidence="12" type="ORF">UTRI_01537_B</name>
</gene>
<evidence type="ECO:0000313" key="13">
    <source>
        <dbReference type="Proteomes" id="UP000324022"/>
    </source>
</evidence>
<evidence type="ECO:0000256" key="8">
    <source>
        <dbReference type="ARBA" id="ARBA00040531"/>
    </source>
</evidence>
<proteinExistence type="predicted"/>
<dbReference type="CDD" id="cd06141">
    <property type="entry name" value="WRN_exo"/>
    <property type="match status" value="1"/>
</dbReference>
<dbReference type="GO" id="GO:0046872">
    <property type="term" value="F:metal ion binding"/>
    <property type="evidence" value="ECO:0007669"/>
    <property type="project" value="UniProtKB-KW"/>
</dbReference>
<reference evidence="12 13" key="1">
    <citation type="submission" date="2018-03" db="EMBL/GenBank/DDBJ databases">
        <authorList>
            <person name="Guldener U."/>
        </authorList>
    </citation>
    <scope>NUCLEOTIDE SEQUENCE [LARGE SCALE GENOMIC DNA]</scope>
    <source>
        <strain evidence="12 13">NBRC100155</strain>
    </source>
</reference>
<evidence type="ECO:0000313" key="12">
    <source>
        <dbReference type="EMBL" id="SPO25023.1"/>
    </source>
</evidence>
<accession>A0A5C3E2S1</accession>
<keyword evidence="7" id="KW-0539">Nucleus</keyword>
<evidence type="ECO:0000256" key="2">
    <source>
        <dbReference type="ARBA" id="ARBA00022722"/>
    </source>
</evidence>
<dbReference type="EMBL" id="OOIN01000008">
    <property type="protein sequence ID" value="SPO25023.1"/>
    <property type="molecule type" value="Genomic_DNA"/>
</dbReference>
<dbReference type="Proteomes" id="UP000324022">
    <property type="component" value="Unassembled WGS sequence"/>
</dbReference>
<keyword evidence="6" id="KW-0460">Magnesium</keyword>
<dbReference type="AlphaFoldDB" id="A0A5C3E2S1"/>
<keyword evidence="3" id="KW-0479">Metal-binding</keyword>
<feature type="region of interest" description="Disordered" evidence="10">
    <location>
        <begin position="425"/>
        <end position="459"/>
    </location>
</feature>
<feature type="region of interest" description="Disordered" evidence="10">
    <location>
        <begin position="61"/>
        <end position="102"/>
    </location>
</feature>
<dbReference type="InterPro" id="IPR051132">
    <property type="entry name" value="3-5_Exonuclease_domain"/>
</dbReference>